<dbReference type="PANTHER" id="PTHR43293:SF2">
    <property type="entry name" value="MALONATE DECARBOXYLASE ALPHA SUBUNIT"/>
    <property type="match status" value="1"/>
</dbReference>
<dbReference type="AlphaFoldDB" id="A0A2S2CVG0"/>
<organism evidence="1 2">
    <name type="scientific">Azospirillum thermophilum</name>
    <dbReference type="NCBI Taxonomy" id="2202148"/>
    <lineage>
        <taxon>Bacteria</taxon>
        <taxon>Pseudomonadati</taxon>
        <taxon>Pseudomonadota</taxon>
        <taxon>Alphaproteobacteria</taxon>
        <taxon>Rhodospirillales</taxon>
        <taxon>Azospirillaceae</taxon>
        <taxon>Azospirillum</taxon>
    </lineage>
</organism>
<sequence>MKTEQRWDTLAADTRQRLEAAAAYIGAGKRVKAEDTVALLKAVIRSGDRVNIEGNNQKQADFLADCLNQVDPAEIHDLHMVQSCVPLASHLDMFERGIAKKLDFAFGGPQAGRVAKFIREGKIQLGAIHTYLELFGRYFLDLTPRVSLICAYEADREGNLYTGFNTEDTPVIAEATKFRQGIVIAQVNKIVDKLPRVDIPADWVDAVVESPKPFFIEPLFTRDPGLVTDNHVLLGMLALKGIYAEYKVKRINHGIGFLTSAIELILPTYGAELGLKGEVCTHMVLNPHPTMIPAIEAGWVDTIHCFGGELGMEEYVKARSDIFFTGPDGSLRSNRAFAQTAGHYALDMFIGGTLQIDEWGNSSTATANRVSGFGGAPNMGCDPKGRRHVTESWLKCGREVPHMADQIGNMPRGKRLVVQGAETFGEGRAPTFVEKLDAWQLAENAGLDLPPVMIYGDDVTHIVTEEGVAYLNRAPDMAARMAAIRAAAGYTEVGLKADPAETKRLREARIFMTPEDLGVDRNRANRDLLAARSMRDLVDISGGLYNPPARFRNW</sequence>
<dbReference type="PANTHER" id="PTHR43293">
    <property type="entry name" value="ACETATE COA-TRANSFERASE YDIF"/>
    <property type="match status" value="1"/>
</dbReference>
<dbReference type="SUPFAM" id="SSF100950">
    <property type="entry name" value="NagB/RpiA/CoA transferase-like"/>
    <property type="match status" value="2"/>
</dbReference>
<dbReference type="EMBL" id="CP029354">
    <property type="protein sequence ID" value="AWK88395.1"/>
    <property type="molecule type" value="Genomic_DNA"/>
</dbReference>
<dbReference type="InterPro" id="IPR037171">
    <property type="entry name" value="NagB/RpiA_transferase-like"/>
</dbReference>
<evidence type="ECO:0000313" key="1">
    <source>
        <dbReference type="EMBL" id="AWK88395.1"/>
    </source>
</evidence>
<dbReference type="NCBIfam" id="TIGR01110">
    <property type="entry name" value="mdcA"/>
    <property type="match status" value="1"/>
</dbReference>
<protein>
    <submittedName>
        <fullName evidence="1">Malonate decarboxylase subunit alpha</fullName>
    </submittedName>
</protein>
<evidence type="ECO:0000313" key="2">
    <source>
        <dbReference type="Proteomes" id="UP000245629"/>
    </source>
</evidence>
<dbReference type="RefSeq" id="WP_109330626.1">
    <property type="nucleotide sequence ID" value="NZ_CP029354.1"/>
</dbReference>
<dbReference type="Proteomes" id="UP000245629">
    <property type="component" value="Chromosome 3"/>
</dbReference>
<dbReference type="KEGG" id="azz:DEW08_20145"/>
<accession>A0A2S2CVG0</accession>
<dbReference type="InterPro" id="IPR005777">
    <property type="entry name" value="MadA"/>
</dbReference>
<dbReference type="GO" id="GO:0016740">
    <property type="term" value="F:transferase activity"/>
    <property type="evidence" value="ECO:0007669"/>
    <property type="project" value="InterPro"/>
</dbReference>
<reference evidence="2" key="1">
    <citation type="submission" date="2018-05" db="EMBL/GenBank/DDBJ databases">
        <title>Azospirillum thermophila sp. nov., a novel isolated from hot spring.</title>
        <authorList>
            <person name="Zhao Z."/>
        </authorList>
    </citation>
    <scope>NUCLEOTIDE SEQUENCE [LARGE SCALE GENOMIC DNA]</scope>
    <source>
        <strain evidence="2">CFH 70021</strain>
    </source>
</reference>
<name>A0A2S2CVG0_9PROT</name>
<proteinExistence type="predicted"/>
<dbReference type="OrthoDB" id="5481335at2"/>
<dbReference type="Gene3D" id="3.40.1080.10">
    <property type="entry name" value="Glutaconate Coenzyme A-transferase"/>
    <property type="match status" value="1"/>
</dbReference>
<dbReference type="Pfam" id="PF16957">
    <property type="entry name" value="Mal_decarbox_Al"/>
    <property type="match status" value="1"/>
</dbReference>
<keyword evidence="2" id="KW-1185">Reference proteome</keyword>
<gene>
    <name evidence="1" type="primary">mdcA</name>
    <name evidence="1" type="ORF">DEW08_20145</name>
</gene>